<feature type="transmembrane region" description="Helical" evidence="8">
    <location>
        <begin position="95"/>
        <end position="115"/>
    </location>
</feature>
<feature type="transmembrane region" description="Helical" evidence="8">
    <location>
        <begin position="121"/>
        <end position="143"/>
    </location>
</feature>
<feature type="transmembrane region" description="Helical" evidence="8">
    <location>
        <begin position="12"/>
        <end position="30"/>
    </location>
</feature>
<dbReference type="InterPro" id="IPR050297">
    <property type="entry name" value="LipidA_mod_glycosyltrf_83"/>
</dbReference>
<evidence type="ECO:0000313" key="10">
    <source>
        <dbReference type="EMBL" id="PPK85665.1"/>
    </source>
</evidence>
<evidence type="ECO:0000256" key="3">
    <source>
        <dbReference type="ARBA" id="ARBA00022676"/>
    </source>
</evidence>
<dbReference type="AlphaFoldDB" id="A0A2S6I3C0"/>
<gene>
    <name evidence="10" type="ORF">CLV84_2568</name>
</gene>
<evidence type="ECO:0000259" key="9">
    <source>
        <dbReference type="Pfam" id="PF13231"/>
    </source>
</evidence>
<dbReference type="RefSeq" id="WP_170067690.1">
    <property type="nucleotide sequence ID" value="NZ_PTJC01000006.1"/>
</dbReference>
<feature type="transmembrane region" description="Helical" evidence="8">
    <location>
        <begin position="217"/>
        <end position="237"/>
    </location>
</feature>
<dbReference type="InterPro" id="IPR038731">
    <property type="entry name" value="RgtA/B/C-like"/>
</dbReference>
<keyword evidence="2" id="KW-1003">Cell membrane</keyword>
<keyword evidence="4 10" id="KW-0808">Transferase</keyword>
<keyword evidence="6 8" id="KW-1133">Transmembrane helix</keyword>
<accession>A0A2S6I3C0</accession>
<protein>
    <submittedName>
        <fullName evidence="10">Dolichyl-phosphate-mannose-protein mannosyltransferase</fullName>
    </submittedName>
</protein>
<evidence type="ECO:0000256" key="5">
    <source>
        <dbReference type="ARBA" id="ARBA00022692"/>
    </source>
</evidence>
<evidence type="ECO:0000256" key="2">
    <source>
        <dbReference type="ARBA" id="ARBA00022475"/>
    </source>
</evidence>
<keyword evidence="7 8" id="KW-0472">Membrane</keyword>
<feature type="transmembrane region" description="Helical" evidence="8">
    <location>
        <begin position="305"/>
        <end position="324"/>
    </location>
</feature>
<evidence type="ECO:0000313" key="11">
    <source>
        <dbReference type="Proteomes" id="UP000237662"/>
    </source>
</evidence>
<sequence>MKFTLRSGLWMVAGLSVLLSLALHWSILGAEIQGHHNWRQSYTMWNIYNFAYHDNDILSPRDGQWNGGSNINRLEFPIMQWGIAQVVRRFGHEILVSRLLVWVIGLVGLLGFYRLLRVMGFAAWLALAGTVFFQFSPVFYFYTVNVQPDLLALAAGIWYLYFVFAYFRGGTTARLIGAGLALMIATLAKLPFLMLSIVSIVYFVSKLFEKGQERRKLIGFAGGQLLLILPALAWYAWVMPTWNSSPALYGIFGNENTPEENLRILRHFYQHYITYDLLSPAVWVFFLLGVFVPARPRVSVSYTRYVWALALMTIVYVILQWNTITYVHDYYLLPLLPWMYIVVCAGAGRLVEWGAARGLVKMGYTLLASALVGSPIAAYTLRQEYWEESRSYHYDEFRDIFAYQEELQAAVDDDARVIVANDNSGTIFTWLIRKQAYVFAGDNLRPHWIKDIIDTHRPTHLYSNTRVVDENPEAAPYLDSLVLSRGNIRVYRLADPE</sequence>
<dbReference type="PANTHER" id="PTHR33908">
    <property type="entry name" value="MANNOSYLTRANSFERASE YKCB-RELATED"/>
    <property type="match status" value="1"/>
</dbReference>
<dbReference type="GO" id="GO:0016763">
    <property type="term" value="F:pentosyltransferase activity"/>
    <property type="evidence" value="ECO:0007669"/>
    <property type="project" value="TreeGrafter"/>
</dbReference>
<evidence type="ECO:0000256" key="1">
    <source>
        <dbReference type="ARBA" id="ARBA00004651"/>
    </source>
</evidence>
<dbReference type="PANTHER" id="PTHR33908:SF11">
    <property type="entry name" value="MEMBRANE PROTEIN"/>
    <property type="match status" value="1"/>
</dbReference>
<keyword evidence="5 8" id="KW-0812">Transmembrane</keyword>
<reference evidence="10 11" key="1">
    <citation type="submission" date="2018-02" db="EMBL/GenBank/DDBJ databases">
        <title>Genomic Encyclopedia of Archaeal and Bacterial Type Strains, Phase II (KMG-II): from individual species to whole genera.</title>
        <authorList>
            <person name="Goeker M."/>
        </authorList>
    </citation>
    <scope>NUCLEOTIDE SEQUENCE [LARGE SCALE GENOMIC DNA]</scope>
    <source>
        <strain evidence="10 11">DSM 29526</strain>
    </source>
</reference>
<organism evidence="10 11">
    <name type="scientific">Neolewinella xylanilytica</name>
    <dbReference type="NCBI Taxonomy" id="1514080"/>
    <lineage>
        <taxon>Bacteria</taxon>
        <taxon>Pseudomonadati</taxon>
        <taxon>Bacteroidota</taxon>
        <taxon>Saprospiria</taxon>
        <taxon>Saprospirales</taxon>
        <taxon>Lewinellaceae</taxon>
        <taxon>Neolewinella</taxon>
    </lineage>
</organism>
<feature type="transmembrane region" description="Helical" evidence="8">
    <location>
        <begin position="175"/>
        <end position="205"/>
    </location>
</feature>
<keyword evidence="3 10" id="KW-0328">Glycosyltransferase</keyword>
<dbReference type="GO" id="GO:0005886">
    <property type="term" value="C:plasma membrane"/>
    <property type="evidence" value="ECO:0007669"/>
    <property type="project" value="UniProtKB-SubCell"/>
</dbReference>
<feature type="transmembrane region" description="Helical" evidence="8">
    <location>
        <begin position="272"/>
        <end position="293"/>
    </location>
</feature>
<dbReference type="Proteomes" id="UP000237662">
    <property type="component" value="Unassembled WGS sequence"/>
</dbReference>
<comment type="subcellular location">
    <subcellularLocation>
        <location evidence="1">Cell membrane</location>
        <topology evidence="1">Multi-pass membrane protein</topology>
    </subcellularLocation>
</comment>
<dbReference type="Pfam" id="PF13231">
    <property type="entry name" value="PMT_2"/>
    <property type="match status" value="1"/>
</dbReference>
<dbReference type="EMBL" id="PTJC01000006">
    <property type="protein sequence ID" value="PPK85665.1"/>
    <property type="molecule type" value="Genomic_DNA"/>
</dbReference>
<comment type="caution">
    <text evidence="10">The sequence shown here is derived from an EMBL/GenBank/DDBJ whole genome shotgun (WGS) entry which is preliminary data.</text>
</comment>
<evidence type="ECO:0000256" key="8">
    <source>
        <dbReference type="SAM" id="Phobius"/>
    </source>
</evidence>
<proteinExistence type="predicted"/>
<feature type="transmembrane region" description="Helical" evidence="8">
    <location>
        <begin position="330"/>
        <end position="351"/>
    </location>
</feature>
<evidence type="ECO:0000256" key="4">
    <source>
        <dbReference type="ARBA" id="ARBA00022679"/>
    </source>
</evidence>
<dbReference type="GO" id="GO:0009103">
    <property type="term" value="P:lipopolysaccharide biosynthetic process"/>
    <property type="evidence" value="ECO:0007669"/>
    <property type="project" value="UniProtKB-ARBA"/>
</dbReference>
<feature type="transmembrane region" description="Helical" evidence="8">
    <location>
        <begin position="150"/>
        <end position="169"/>
    </location>
</feature>
<feature type="domain" description="Glycosyltransferase RgtA/B/C/D-like" evidence="9">
    <location>
        <begin position="77"/>
        <end position="234"/>
    </location>
</feature>
<evidence type="ECO:0000256" key="7">
    <source>
        <dbReference type="ARBA" id="ARBA00023136"/>
    </source>
</evidence>
<name>A0A2S6I3C0_9BACT</name>
<evidence type="ECO:0000256" key="6">
    <source>
        <dbReference type="ARBA" id="ARBA00022989"/>
    </source>
</evidence>
<keyword evidence="11" id="KW-1185">Reference proteome</keyword>